<evidence type="ECO:0000256" key="1">
    <source>
        <dbReference type="ARBA" id="ARBA00004117"/>
    </source>
</evidence>
<keyword evidence="9" id="KW-0975">Bacterial flagellum</keyword>
<keyword evidence="13" id="KW-0966">Cell projection</keyword>
<evidence type="ECO:0000256" key="8">
    <source>
        <dbReference type="ARBA" id="ARBA00023136"/>
    </source>
</evidence>
<evidence type="ECO:0000256" key="6">
    <source>
        <dbReference type="ARBA" id="ARBA00022500"/>
    </source>
</evidence>
<dbReference type="Pfam" id="PF14842">
    <property type="entry name" value="FliG_N"/>
    <property type="match status" value="1"/>
</dbReference>
<dbReference type="RefSeq" id="WP_205144099.1">
    <property type="nucleotide sequence ID" value="NZ_JAFBDN010000020.1"/>
</dbReference>
<keyword evidence="14" id="KW-1185">Reference proteome</keyword>
<keyword evidence="13" id="KW-0969">Cilium</keyword>
<evidence type="ECO:0000256" key="9">
    <source>
        <dbReference type="ARBA" id="ARBA00023143"/>
    </source>
</evidence>
<feature type="domain" description="Flagellar motor switch protein FliG C-terminal" evidence="10">
    <location>
        <begin position="218"/>
        <end position="324"/>
    </location>
</feature>
<evidence type="ECO:0000259" key="12">
    <source>
        <dbReference type="Pfam" id="PF14842"/>
    </source>
</evidence>
<dbReference type="Gene3D" id="1.10.220.30">
    <property type="match status" value="3"/>
</dbReference>
<evidence type="ECO:0000256" key="2">
    <source>
        <dbReference type="ARBA" id="ARBA00004413"/>
    </source>
</evidence>
<proteinExistence type="inferred from homology"/>
<dbReference type="InterPro" id="IPR032779">
    <property type="entry name" value="FliG_M"/>
</dbReference>
<keyword evidence="7" id="KW-0283">Flagellar rotation</keyword>
<comment type="subcellular location">
    <subcellularLocation>
        <location evidence="1">Bacterial flagellum basal body</location>
    </subcellularLocation>
    <subcellularLocation>
        <location evidence="2">Cell membrane</location>
        <topology evidence="2">Peripheral membrane protein</topology>
        <orientation evidence="2">Cytoplasmic side</orientation>
    </subcellularLocation>
</comment>
<keyword evidence="13" id="KW-0282">Flagellum</keyword>
<comment type="similarity">
    <text evidence="3">Belongs to the FliG family.</text>
</comment>
<dbReference type="EMBL" id="JAGMVS010000042">
    <property type="protein sequence ID" value="MCM2436932.1"/>
    <property type="molecule type" value="Genomic_DNA"/>
</dbReference>
<dbReference type="NCBIfam" id="TIGR00207">
    <property type="entry name" value="fliG"/>
    <property type="match status" value="1"/>
</dbReference>
<evidence type="ECO:0000259" key="11">
    <source>
        <dbReference type="Pfam" id="PF14841"/>
    </source>
</evidence>
<keyword evidence="6" id="KW-0145">Chemotaxis</keyword>
<comment type="caution">
    <text evidence="13">The sequence shown here is derived from an EMBL/GenBank/DDBJ whole genome shotgun (WGS) entry which is preliminary data.</text>
</comment>
<dbReference type="PIRSF" id="PIRSF003161">
    <property type="entry name" value="FliG"/>
    <property type="match status" value="1"/>
</dbReference>
<protein>
    <recommendedName>
        <fullName evidence="4">Flagellar motor switch protein FliG</fullName>
    </recommendedName>
</protein>
<gene>
    <name evidence="13" type="primary">fliG</name>
    <name evidence="13" type="ORF">KAK10_03175</name>
</gene>
<dbReference type="InterPro" id="IPR023087">
    <property type="entry name" value="Flg_Motor_Flig_C"/>
</dbReference>
<dbReference type="Proteomes" id="UP001057481">
    <property type="component" value="Unassembled WGS sequence"/>
</dbReference>
<dbReference type="PANTHER" id="PTHR30534">
    <property type="entry name" value="FLAGELLAR MOTOR SWITCH PROTEIN FLIG"/>
    <property type="match status" value="1"/>
</dbReference>
<evidence type="ECO:0000259" key="10">
    <source>
        <dbReference type="Pfam" id="PF01706"/>
    </source>
</evidence>
<dbReference type="PRINTS" id="PR00954">
    <property type="entry name" value="FLGMOTORFLIG"/>
</dbReference>
<keyword evidence="8" id="KW-0472">Membrane</keyword>
<dbReference type="InterPro" id="IPR028263">
    <property type="entry name" value="FliG_N"/>
</dbReference>
<feature type="domain" description="Flagellar motor switch protein FliG middle" evidence="11">
    <location>
        <begin position="116"/>
        <end position="188"/>
    </location>
</feature>
<sequence>MTMIDGIKKAAILMISLGSETSSKIMKLLPESYIQKVSYEIANTEVVQPEERNEVLDEFVNTATAREYVLDGGIDYAKNLLNQALGPQKAKEVIDVLNQIQLKERPFNIARQADTQQLANVLAEEQPQVIALVMCYLQPDKAAVILSQFPTELQTDVAERIGTISSTSPTVIKQVEKVIETKFSNSVSNNTENIGGVTTLVNILNAASRSTEKNIISDLEKRQPELSSEIKNSLFTFEDIVSLSNLDVQKVLRDIENDDIVLALKGTTDDIKNFIFENLSSRAADNIREEIEFMGPTRLANVEEAQQKIVAVIRKLDDAGEIYIERGDSDAIIK</sequence>
<dbReference type="Pfam" id="PF01706">
    <property type="entry name" value="FliG_C"/>
    <property type="match status" value="1"/>
</dbReference>
<dbReference type="PANTHER" id="PTHR30534:SF0">
    <property type="entry name" value="FLAGELLAR MOTOR SWITCH PROTEIN FLIG"/>
    <property type="match status" value="1"/>
</dbReference>
<name>A0ABT0VGH0_9LACO</name>
<evidence type="ECO:0000313" key="14">
    <source>
        <dbReference type="Proteomes" id="UP001057481"/>
    </source>
</evidence>
<feature type="domain" description="Flagellar motor switch protein FliG N-terminal" evidence="12">
    <location>
        <begin position="5"/>
        <end position="106"/>
    </location>
</feature>
<evidence type="ECO:0000313" key="13">
    <source>
        <dbReference type="EMBL" id="MCM2436932.1"/>
    </source>
</evidence>
<evidence type="ECO:0000256" key="7">
    <source>
        <dbReference type="ARBA" id="ARBA00022779"/>
    </source>
</evidence>
<evidence type="ECO:0000256" key="5">
    <source>
        <dbReference type="ARBA" id="ARBA00022475"/>
    </source>
</evidence>
<dbReference type="InterPro" id="IPR011002">
    <property type="entry name" value="FliG_a-hlx"/>
</dbReference>
<organism evidence="13 14">
    <name type="scientific">Periweissella beninensis</name>
    <dbReference type="NCBI Taxonomy" id="504936"/>
    <lineage>
        <taxon>Bacteria</taxon>
        <taxon>Bacillati</taxon>
        <taxon>Bacillota</taxon>
        <taxon>Bacilli</taxon>
        <taxon>Lactobacillales</taxon>
        <taxon>Lactobacillaceae</taxon>
        <taxon>Periweissella</taxon>
    </lineage>
</organism>
<dbReference type="InterPro" id="IPR000090">
    <property type="entry name" value="Flg_Motor_Flig"/>
</dbReference>
<evidence type="ECO:0000256" key="4">
    <source>
        <dbReference type="ARBA" id="ARBA00021870"/>
    </source>
</evidence>
<dbReference type="Pfam" id="PF14841">
    <property type="entry name" value="FliG_M"/>
    <property type="match status" value="1"/>
</dbReference>
<reference evidence="13" key="1">
    <citation type="submission" date="2021-04" db="EMBL/GenBank/DDBJ databases">
        <title>Taxonomic assessment of Weissella genus.</title>
        <authorList>
            <person name="Fanelli F."/>
            <person name="Chieffi D."/>
            <person name="Dell'Aquila A."/>
            <person name="Gyu-Sung C."/>
            <person name="Franz C.M.A.P."/>
            <person name="Fusco V."/>
        </authorList>
    </citation>
    <scope>NUCLEOTIDE SEQUENCE</scope>
    <source>
        <strain evidence="13">LMG 25373</strain>
    </source>
</reference>
<dbReference type="SUPFAM" id="SSF48029">
    <property type="entry name" value="FliG"/>
    <property type="match status" value="2"/>
</dbReference>
<keyword evidence="5" id="KW-1003">Cell membrane</keyword>
<evidence type="ECO:0000256" key="3">
    <source>
        <dbReference type="ARBA" id="ARBA00010299"/>
    </source>
</evidence>
<accession>A0ABT0VGH0</accession>